<evidence type="ECO:0000313" key="2">
    <source>
        <dbReference type="EMBL" id="KAG0010886.1"/>
    </source>
</evidence>
<dbReference type="AlphaFoldDB" id="A0A9P6MR87"/>
<keyword evidence="3" id="KW-1185">Reference proteome</keyword>
<feature type="compositionally biased region" description="Basic and acidic residues" evidence="1">
    <location>
        <begin position="201"/>
        <end position="217"/>
    </location>
</feature>
<evidence type="ECO:0000256" key="1">
    <source>
        <dbReference type="SAM" id="MobiDB-lite"/>
    </source>
</evidence>
<dbReference type="Proteomes" id="UP000703661">
    <property type="component" value="Unassembled WGS sequence"/>
</dbReference>
<feature type="region of interest" description="Disordered" evidence="1">
    <location>
        <begin position="192"/>
        <end position="217"/>
    </location>
</feature>
<comment type="caution">
    <text evidence="2">The sequence shown here is derived from an EMBL/GenBank/DDBJ whole genome shotgun (WGS) entry which is preliminary data.</text>
</comment>
<proteinExistence type="predicted"/>
<sequence>MTYLPETYRITHTIKAQATTECEHPLVNFVITKALLASVLPEDISSDAAKYIFPDEKPVCISPSEQNFVAQLCAMSATYDFVATQEWVNGDRVKDSMIHRAVANFISEATLWARTDWSRDPLRGGKRRVYHSVAAGEQHIVCVLDAAITSECSPNRGGGLQCQFQGLVKILQVRIAMRATIESYGGLQMAKVDDEGDEVDDSRSETDVSWLHKEPPV</sequence>
<dbReference type="EMBL" id="JAAAID010001248">
    <property type="protein sequence ID" value="KAG0010886.1"/>
    <property type="molecule type" value="Genomic_DNA"/>
</dbReference>
<evidence type="ECO:0000313" key="3">
    <source>
        <dbReference type="Proteomes" id="UP000703661"/>
    </source>
</evidence>
<name>A0A9P6MR87_9FUNG</name>
<protein>
    <submittedName>
        <fullName evidence="2">Uncharacterized protein</fullName>
    </submittedName>
</protein>
<accession>A0A9P6MR87</accession>
<organism evidence="2 3">
    <name type="scientific">Entomortierella chlamydospora</name>
    <dbReference type="NCBI Taxonomy" id="101097"/>
    <lineage>
        <taxon>Eukaryota</taxon>
        <taxon>Fungi</taxon>
        <taxon>Fungi incertae sedis</taxon>
        <taxon>Mucoromycota</taxon>
        <taxon>Mortierellomycotina</taxon>
        <taxon>Mortierellomycetes</taxon>
        <taxon>Mortierellales</taxon>
        <taxon>Mortierellaceae</taxon>
        <taxon>Entomortierella</taxon>
    </lineage>
</organism>
<gene>
    <name evidence="2" type="ORF">BGZ80_001108</name>
</gene>
<reference evidence="2" key="1">
    <citation type="journal article" date="2020" name="Fungal Divers.">
        <title>Resolving the Mortierellaceae phylogeny through synthesis of multi-gene phylogenetics and phylogenomics.</title>
        <authorList>
            <person name="Vandepol N."/>
            <person name="Liber J."/>
            <person name="Desiro A."/>
            <person name="Na H."/>
            <person name="Kennedy M."/>
            <person name="Barry K."/>
            <person name="Grigoriev I.V."/>
            <person name="Miller A.N."/>
            <person name="O'Donnell K."/>
            <person name="Stajich J.E."/>
            <person name="Bonito G."/>
        </authorList>
    </citation>
    <scope>NUCLEOTIDE SEQUENCE</scope>
    <source>
        <strain evidence="2">NRRL 2769</strain>
    </source>
</reference>